<dbReference type="Pfam" id="PF05932">
    <property type="entry name" value="CesT"/>
    <property type="match status" value="1"/>
</dbReference>
<evidence type="ECO:0000313" key="2">
    <source>
        <dbReference type="Proteomes" id="UP000575083"/>
    </source>
</evidence>
<dbReference type="RefSeq" id="WP_184863403.1">
    <property type="nucleotide sequence ID" value="NZ_JACHLK010000015.1"/>
</dbReference>
<dbReference type="GO" id="GO:0030254">
    <property type="term" value="P:protein secretion by the type III secretion system"/>
    <property type="evidence" value="ECO:0007669"/>
    <property type="project" value="InterPro"/>
</dbReference>
<protein>
    <recommendedName>
        <fullName evidence="3">Tir chaperone protein (CesT) family protein</fullName>
    </recommendedName>
</protein>
<dbReference type="SUPFAM" id="SSF69635">
    <property type="entry name" value="Type III secretory system chaperone-like"/>
    <property type="match status" value="1"/>
</dbReference>
<sequence>MSLSYEDVLKEFAHHVGLDSEALLRTEEVLIDGFPIGLQLEGSPVSGDVLFFTTLGTPTSEHLDRIARTLLEANNFWVGTGGCTIGLQQETKAVTLCGRIAIDAALTGESLAALLSGFVDTAAFWKAFVEGTPADGGAAPLMPPHMGLRA</sequence>
<reference evidence="1 2" key="1">
    <citation type="submission" date="2020-08" db="EMBL/GenBank/DDBJ databases">
        <title>Functional genomics of gut bacteria from endangered species of beetles.</title>
        <authorList>
            <person name="Carlos-Shanley C."/>
        </authorList>
    </citation>
    <scope>NUCLEOTIDE SEQUENCE [LARGE SCALE GENOMIC DNA]</scope>
    <source>
        <strain evidence="1 2">S00198</strain>
    </source>
</reference>
<name>A0A7X0PJY2_9BURK</name>
<proteinExistence type="predicted"/>
<dbReference type="AlphaFoldDB" id="A0A7X0PJY2"/>
<evidence type="ECO:0008006" key="3">
    <source>
        <dbReference type="Google" id="ProtNLM"/>
    </source>
</evidence>
<dbReference type="EMBL" id="JACHLK010000015">
    <property type="protein sequence ID" value="MBB6562927.1"/>
    <property type="molecule type" value="Genomic_DNA"/>
</dbReference>
<gene>
    <name evidence="1" type="ORF">HNP48_005644</name>
</gene>
<dbReference type="InterPro" id="IPR010261">
    <property type="entry name" value="Tir_chaperone"/>
</dbReference>
<dbReference type="CDD" id="cd16364">
    <property type="entry name" value="T3SC_I-like"/>
    <property type="match status" value="1"/>
</dbReference>
<organism evidence="1 2">
    <name type="scientific">Acidovorax soli</name>
    <dbReference type="NCBI Taxonomy" id="592050"/>
    <lineage>
        <taxon>Bacteria</taxon>
        <taxon>Pseudomonadati</taxon>
        <taxon>Pseudomonadota</taxon>
        <taxon>Betaproteobacteria</taxon>
        <taxon>Burkholderiales</taxon>
        <taxon>Comamonadaceae</taxon>
        <taxon>Acidovorax</taxon>
    </lineage>
</organism>
<comment type="caution">
    <text evidence="1">The sequence shown here is derived from an EMBL/GenBank/DDBJ whole genome shotgun (WGS) entry which is preliminary data.</text>
</comment>
<evidence type="ECO:0000313" key="1">
    <source>
        <dbReference type="EMBL" id="MBB6562927.1"/>
    </source>
</evidence>
<accession>A0A7X0PJY2</accession>
<keyword evidence="2" id="KW-1185">Reference proteome</keyword>
<dbReference type="Gene3D" id="3.30.1460.10">
    <property type="match status" value="1"/>
</dbReference>
<dbReference type="Proteomes" id="UP000575083">
    <property type="component" value="Unassembled WGS sequence"/>
</dbReference>